<name>A4TTP4_9PROT</name>
<reference evidence="2" key="1">
    <citation type="journal article" date="2007" name="J. Bacteriol.">
        <title>Comparative genome analysis of four magnetotactic bacteria reveals a complex set of group-specific genes implicated in magnetosome biomineralization and function.</title>
        <authorList>
            <person name="Richter M."/>
            <person name="Kube M."/>
            <person name="Bazylinski D.A."/>
            <person name="Lombardot T."/>
            <person name="Gloeckner F.O."/>
            <person name="Reinhardt R."/>
            <person name="Schueler D."/>
        </authorList>
    </citation>
    <scope>NUCLEOTIDE SEQUENCE</scope>
    <source>
        <strain evidence="2">MSR-1</strain>
    </source>
</reference>
<feature type="region of interest" description="Disordered" evidence="1">
    <location>
        <begin position="59"/>
        <end position="78"/>
    </location>
</feature>
<sequence>MDEAQILQALFGDDEEFDLDAGIVRALAESEVASPLVSDTEVEKQMREHLGLSRLDVSTSLSSSPMAGTATVRPNDGDRDDYNEYEWEVVIAMRRNCMLAIRPETSQKARRGALRWLFVRGTEDKKGISFHLACEALEARYWVIQALVQHYLAVRDIPLTEGLPDQADGLPEALQSEAMFHAWLPGVQLAEALWPRPGILESELEAVCGLTNDDYSKAMTQLVDCGLVSMRVSRAYFAARPAAIRNAGNGLSWSRSFLGE</sequence>
<proteinExistence type="predicted"/>
<dbReference type="AlphaFoldDB" id="A4TTP4"/>
<evidence type="ECO:0000256" key="1">
    <source>
        <dbReference type="SAM" id="MobiDB-lite"/>
    </source>
</evidence>
<protein>
    <submittedName>
        <fullName evidence="2">Uncharacterized protein</fullName>
    </submittedName>
</protein>
<evidence type="ECO:0000313" key="2">
    <source>
        <dbReference type="EMBL" id="CAM74001.1"/>
    </source>
</evidence>
<accession>A4TTP4</accession>
<dbReference type="EMBL" id="CU459003">
    <property type="protein sequence ID" value="CAM74001.1"/>
    <property type="molecule type" value="Genomic_DNA"/>
</dbReference>
<organism evidence="2">
    <name type="scientific">Magnetospirillum gryphiswaldense</name>
    <dbReference type="NCBI Taxonomy" id="55518"/>
    <lineage>
        <taxon>Bacteria</taxon>
        <taxon>Pseudomonadati</taxon>
        <taxon>Pseudomonadota</taxon>
        <taxon>Alphaproteobacteria</taxon>
        <taxon>Rhodospirillales</taxon>
        <taxon>Rhodospirillaceae</taxon>
        <taxon>Magnetospirillum</taxon>
    </lineage>
</organism>
<gene>
    <name evidence="2" type="ORF">MGR_0306</name>
</gene>